<dbReference type="SUPFAM" id="SSF50998">
    <property type="entry name" value="Quinoprotein alcohol dehydrogenase-like"/>
    <property type="match status" value="1"/>
</dbReference>
<dbReference type="InterPro" id="IPR011047">
    <property type="entry name" value="Quinoprotein_ADH-like_sf"/>
</dbReference>
<dbReference type="STRING" id="229920.ADM99_12325"/>
<dbReference type="RefSeq" id="WP_062422798.1">
    <property type="nucleotide sequence ID" value="NZ_BBYA01000011.1"/>
</dbReference>
<sequence>MKNKWIACLIIMFSAACSVPSGQITANPPDTITPTDVSASTPASTIAISPSPIPISTPTPANIKVPKSAASNFQIQAKSAIENANRLVWLAGSQTLAAVTLNSLTLLNGHDLSIIKQYKVPDNTSLLDFDPISQYMALTEDRMSLKIMDWDGKTLQTFHPSGGFGSATFAPGGQTIWLSSMEEFKAVSYDVKTGKKSGECGGFETAAPVYAAFPSPSGKWLVWTARATIQLNHLPDCTFAAHIGHEDFIMSHTFSSDETILATSTGGTLNGEFQPLIFLYDAATGEKRSIIPLKDSPAMGLAFSPDGTLLASAGSGLFLWDASTGKQVAELAPTDQRFTSVAFSVDGTLLAASSETEVAVFKVK</sequence>
<keyword evidence="1" id="KW-0732">Signal</keyword>
<name>A0A0P6XIQ9_9CHLR</name>
<dbReference type="EMBL" id="LGCK01000012">
    <property type="protein sequence ID" value="KPL71060.1"/>
    <property type="molecule type" value="Genomic_DNA"/>
</dbReference>
<feature type="signal peptide" evidence="1">
    <location>
        <begin position="1"/>
        <end position="26"/>
    </location>
</feature>
<evidence type="ECO:0000313" key="3">
    <source>
        <dbReference type="Proteomes" id="UP000050430"/>
    </source>
</evidence>
<dbReference type="PROSITE" id="PS51257">
    <property type="entry name" value="PROKAR_LIPOPROTEIN"/>
    <property type="match status" value="1"/>
</dbReference>
<dbReference type="Pfam" id="PF00400">
    <property type="entry name" value="WD40"/>
    <property type="match status" value="1"/>
</dbReference>
<evidence type="ECO:0000256" key="1">
    <source>
        <dbReference type="SAM" id="SignalP"/>
    </source>
</evidence>
<dbReference type="InterPro" id="IPR001680">
    <property type="entry name" value="WD40_rpt"/>
</dbReference>
<comment type="caution">
    <text evidence="2">The sequence shown here is derived from an EMBL/GenBank/DDBJ whole genome shotgun (WGS) entry which is preliminary data.</text>
</comment>
<dbReference type="OrthoDB" id="135360at2"/>
<dbReference type="Proteomes" id="UP000050430">
    <property type="component" value="Unassembled WGS sequence"/>
</dbReference>
<dbReference type="Gene3D" id="2.130.10.10">
    <property type="entry name" value="YVTN repeat-like/Quinoprotein amine dehydrogenase"/>
    <property type="match status" value="2"/>
</dbReference>
<feature type="chain" id="PRO_5006133081" description="Anaphase-promoting complex subunit 4 WD40 domain-containing protein" evidence="1">
    <location>
        <begin position="27"/>
        <end position="364"/>
    </location>
</feature>
<evidence type="ECO:0000313" key="2">
    <source>
        <dbReference type="EMBL" id="KPL71060.1"/>
    </source>
</evidence>
<dbReference type="PANTHER" id="PTHR19879">
    <property type="entry name" value="TRANSCRIPTION INITIATION FACTOR TFIID"/>
    <property type="match status" value="1"/>
</dbReference>
<organism evidence="2 3">
    <name type="scientific">Leptolinea tardivitalis</name>
    <dbReference type="NCBI Taxonomy" id="229920"/>
    <lineage>
        <taxon>Bacteria</taxon>
        <taxon>Bacillati</taxon>
        <taxon>Chloroflexota</taxon>
        <taxon>Anaerolineae</taxon>
        <taxon>Anaerolineales</taxon>
        <taxon>Anaerolineaceae</taxon>
        <taxon>Leptolinea</taxon>
    </lineage>
</organism>
<dbReference type="InterPro" id="IPR015943">
    <property type="entry name" value="WD40/YVTN_repeat-like_dom_sf"/>
</dbReference>
<protein>
    <recommendedName>
        <fullName evidence="4">Anaphase-promoting complex subunit 4 WD40 domain-containing protein</fullName>
    </recommendedName>
</protein>
<proteinExistence type="predicted"/>
<gene>
    <name evidence="2" type="ORF">ADM99_12325</name>
</gene>
<accession>A0A0P6XIQ9</accession>
<dbReference type="PANTHER" id="PTHR19879:SF9">
    <property type="entry name" value="TRANSCRIPTION INITIATION FACTOR TFIID SUBUNIT 5"/>
    <property type="match status" value="1"/>
</dbReference>
<reference evidence="2 3" key="1">
    <citation type="submission" date="2015-07" db="EMBL/GenBank/DDBJ databases">
        <title>Genome sequence of Leptolinea tardivitalis DSM 16556.</title>
        <authorList>
            <person name="Hemp J."/>
            <person name="Ward L.M."/>
            <person name="Pace L.A."/>
            <person name="Fischer W.W."/>
        </authorList>
    </citation>
    <scope>NUCLEOTIDE SEQUENCE [LARGE SCALE GENOMIC DNA]</scope>
    <source>
        <strain evidence="2 3">YMTK-2</strain>
    </source>
</reference>
<dbReference type="AlphaFoldDB" id="A0A0P6XIQ9"/>
<keyword evidence="3" id="KW-1185">Reference proteome</keyword>
<evidence type="ECO:0008006" key="4">
    <source>
        <dbReference type="Google" id="ProtNLM"/>
    </source>
</evidence>
<dbReference type="SMART" id="SM00320">
    <property type="entry name" value="WD40"/>
    <property type="match status" value="3"/>
</dbReference>